<evidence type="ECO:0000256" key="2">
    <source>
        <dbReference type="SAM" id="SignalP"/>
    </source>
</evidence>
<dbReference type="OrthoDB" id="8862784at2759"/>
<reference evidence="3" key="1">
    <citation type="submission" date="2021-01" db="EMBL/GenBank/DDBJ databases">
        <authorList>
            <person name="Zahm M."/>
            <person name="Roques C."/>
            <person name="Cabau C."/>
            <person name="Klopp C."/>
            <person name="Donnadieu C."/>
            <person name="Jouanno E."/>
            <person name="Lampietro C."/>
            <person name="Louis A."/>
            <person name="Herpin A."/>
            <person name="Echchiki A."/>
            <person name="Berthelot C."/>
            <person name="Parey E."/>
            <person name="Roest-Crollius H."/>
            <person name="Braasch I."/>
            <person name="Postlethwait J."/>
            <person name="Bobe J."/>
            <person name="Montfort J."/>
            <person name="Bouchez O."/>
            <person name="Begum T."/>
            <person name="Mejri S."/>
            <person name="Adams A."/>
            <person name="Chen W.-J."/>
            <person name="Guiguen Y."/>
        </authorList>
    </citation>
    <scope>NUCLEOTIDE SEQUENCE</scope>
    <source>
        <tissue evidence="3">Blood</tissue>
    </source>
</reference>
<feature type="region of interest" description="Disordered" evidence="1">
    <location>
        <begin position="86"/>
        <end position="132"/>
    </location>
</feature>
<gene>
    <name evidence="3" type="ORF">AGOR_G00191400</name>
</gene>
<feature type="chain" id="PRO_5035790206" evidence="2">
    <location>
        <begin position="19"/>
        <end position="132"/>
    </location>
</feature>
<comment type="caution">
    <text evidence="3">The sequence shown here is derived from an EMBL/GenBank/DDBJ whole genome shotgun (WGS) entry which is preliminary data.</text>
</comment>
<dbReference type="Proteomes" id="UP000829720">
    <property type="component" value="Unassembled WGS sequence"/>
</dbReference>
<dbReference type="AlphaFoldDB" id="A0A8T3CW63"/>
<keyword evidence="4" id="KW-1185">Reference proteome</keyword>
<evidence type="ECO:0000313" key="4">
    <source>
        <dbReference type="Proteomes" id="UP000829720"/>
    </source>
</evidence>
<sequence length="132" mass="14031">MKLHTVIAFACFLGACSTIPVYQQFGILASNSNELLRLNGLTFSGVGFGQAQTASFLPPYMIQQGADIGLINPQVAGPFLPQTPPVVMPAGGNPLNPVLFPPGQQEQPQGHRSPRAPRTPMWPSSSPEPPAR</sequence>
<name>A0A8T3CW63_9TELE</name>
<organism evidence="3 4">
    <name type="scientific">Albula goreensis</name>
    <dbReference type="NCBI Taxonomy" id="1534307"/>
    <lineage>
        <taxon>Eukaryota</taxon>
        <taxon>Metazoa</taxon>
        <taxon>Chordata</taxon>
        <taxon>Craniata</taxon>
        <taxon>Vertebrata</taxon>
        <taxon>Euteleostomi</taxon>
        <taxon>Actinopterygii</taxon>
        <taxon>Neopterygii</taxon>
        <taxon>Teleostei</taxon>
        <taxon>Albuliformes</taxon>
        <taxon>Albulidae</taxon>
        <taxon>Albula</taxon>
    </lineage>
</organism>
<dbReference type="PROSITE" id="PS51257">
    <property type="entry name" value="PROKAR_LIPOPROTEIN"/>
    <property type="match status" value="1"/>
</dbReference>
<keyword evidence="2" id="KW-0732">Signal</keyword>
<protein>
    <submittedName>
        <fullName evidence="3">Uncharacterized protein</fullName>
    </submittedName>
</protein>
<evidence type="ECO:0000256" key="1">
    <source>
        <dbReference type="SAM" id="MobiDB-lite"/>
    </source>
</evidence>
<feature type="signal peptide" evidence="2">
    <location>
        <begin position="1"/>
        <end position="18"/>
    </location>
</feature>
<evidence type="ECO:0000313" key="3">
    <source>
        <dbReference type="EMBL" id="KAI1887544.1"/>
    </source>
</evidence>
<proteinExistence type="predicted"/>
<accession>A0A8T3CW63</accession>
<dbReference type="EMBL" id="JAERUA010000018">
    <property type="protein sequence ID" value="KAI1887544.1"/>
    <property type="molecule type" value="Genomic_DNA"/>
</dbReference>